<proteinExistence type="inferred from homology"/>
<evidence type="ECO:0000256" key="1">
    <source>
        <dbReference type="ARBA" id="ARBA00004173"/>
    </source>
</evidence>
<dbReference type="AlphaFoldDB" id="A0A9N8YRI4"/>
<keyword evidence="4" id="KW-0496">Mitochondrion</keyword>
<reference evidence="7" key="1">
    <citation type="submission" date="2021-06" db="EMBL/GenBank/DDBJ databases">
        <authorList>
            <person name="Kallberg Y."/>
            <person name="Tangrot J."/>
            <person name="Rosling A."/>
        </authorList>
    </citation>
    <scope>NUCLEOTIDE SEQUENCE</scope>
    <source>
        <strain evidence="7">MA453B</strain>
    </source>
</reference>
<evidence type="ECO:0000256" key="4">
    <source>
        <dbReference type="ARBA" id="ARBA00023128"/>
    </source>
</evidence>
<keyword evidence="8" id="KW-1185">Reference proteome</keyword>
<evidence type="ECO:0000256" key="2">
    <source>
        <dbReference type="ARBA" id="ARBA00008970"/>
    </source>
</evidence>
<dbReference type="Proteomes" id="UP000789405">
    <property type="component" value="Unassembled WGS sequence"/>
</dbReference>
<dbReference type="PANTHER" id="PTHR13362:SF2">
    <property type="entry name" value="SMALL RIBOSOMAL SUBUNIT PROTEIN MS33"/>
    <property type="match status" value="1"/>
</dbReference>
<organism evidence="7 8">
    <name type="scientific">Dentiscutata erythropus</name>
    <dbReference type="NCBI Taxonomy" id="1348616"/>
    <lineage>
        <taxon>Eukaryota</taxon>
        <taxon>Fungi</taxon>
        <taxon>Fungi incertae sedis</taxon>
        <taxon>Mucoromycota</taxon>
        <taxon>Glomeromycotina</taxon>
        <taxon>Glomeromycetes</taxon>
        <taxon>Diversisporales</taxon>
        <taxon>Gigasporaceae</taxon>
        <taxon>Dentiscutata</taxon>
    </lineage>
</organism>
<evidence type="ECO:0000256" key="5">
    <source>
        <dbReference type="ARBA" id="ARBA00023274"/>
    </source>
</evidence>
<name>A0A9N8YRI4_9GLOM</name>
<comment type="similarity">
    <text evidence="2">Belongs to the mitochondrion-specific ribosomal protein mS33 family.</text>
</comment>
<gene>
    <name evidence="7" type="ORF">DERYTH_LOCUS345</name>
</gene>
<comment type="caution">
    <text evidence="7">The sequence shown here is derived from an EMBL/GenBank/DDBJ whole genome shotgun (WGS) entry which is preliminary data.</text>
</comment>
<evidence type="ECO:0000313" key="8">
    <source>
        <dbReference type="Proteomes" id="UP000789405"/>
    </source>
</evidence>
<comment type="subcellular location">
    <subcellularLocation>
        <location evidence="1">Mitochondrion</location>
    </subcellularLocation>
</comment>
<accession>A0A9N8YRI4</accession>
<evidence type="ECO:0000256" key="6">
    <source>
        <dbReference type="ARBA" id="ARBA00035132"/>
    </source>
</evidence>
<dbReference type="OrthoDB" id="2257454at2759"/>
<sequence length="124" mass="14280">MATTPPAKSVLNALAKLRAKLFNNVYNPTNVRTGNKVLRQRLIGPTVTSWYPKQLIKVREITDMFPEFNLVNQQEKQRLEDIAKRKRRGKGAPKKGSIEKENVLQLARRKNNIPILKSILRIHL</sequence>
<protein>
    <recommendedName>
        <fullName evidence="6">Small ribosomal subunit protein mS33</fullName>
    </recommendedName>
</protein>
<evidence type="ECO:0000256" key="3">
    <source>
        <dbReference type="ARBA" id="ARBA00022980"/>
    </source>
</evidence>
<keyword evidence="5" id="KW-0687">Ribonucleoprotein</keyword>
<dbReference type="GO" id="GO:1990904">
    <property type="term" value="C:ribonucleoprotein complex"/>
    <property type="evidence" value="ECO:0007669"/>
    <property type="project" value="UniProtKB-KW"/>
</dbReference>
<dbReference type="EMBL" id="CAJVPY010000072">
    <property type="protein sequence ID" value="CAG8448057.1"/>
    <property type="molecule type" value="Genomic_DNA"/>
</dbReference>
<dbReference type="GO" id="GO:0005739">
    <property type="term" value="C:mitochondrion"/>
    <property type="evidence" value="ECO:0007669"/>
    <property type="project" value="UniProtKB-SubCell"/>
</dbReference>
<keyword evidence="3" id="KW-0689">Ribosomal protein</keyword>
<dbReference type="InterPro" id="IPR013219">
    <property type="entry name" value="Ribosomal_mS33"/>
</dbReference>
<dbReference type="GO" id="GO:0005840">
    <property type="term" value="C:ribosome"/>
    <property type="evidence" value="ECO:0007669"/>
    <property type="project" value="UniProtKB-KW"/>
</dbReference>
<dbReference type="Pfam" id="PF08293">
    <property type="entry name" value="MRP-S33"/>
    <property type="match status" value="1"/>
</dbReference>
<dbReference type="PANTHER" id="PTHR13362">
    <property type="entry name" value="MITOCHONDRIAL RIBOSOMAL PROTEIN S33"/>
    <property type="match status" value="1"/>
</dbReference>
<evidence type="ECO:0000313" key="7">
    <source>
        <dbReference type="EMBL" id="CAG8448057.1"/>
    </source>
</evidence>